<dbReference type="NCBIfam" id="TIGR00855">
    <property type="entry name" value="L12"/>
    <property type="match status" value="1"/>
</dbReference>
<dbReference type="InterPro" id="IPR013823">
    <property type="entry name" value="Ribosomal_bL12_C"/>
</dbReference>
<dbReference type="HAMAP" id="MF_00368">
    <property type="entry name" value="Ribosomal_bL12"/>
    <property type="match status" value="1"/>
</dbReference>
<dbReference type="Pfam" id="PF00542">
    <property type="entry name" value="Ribosomal_L12"/>
    <property type="match status" value="1"/>
</dbReference>
<dbReference type="SUPFAM" id="SSF54736">
    <property type="entry name" value="ClpS-like"/>
    <property type="match status" value="1"/>
</dbReference>
<dbReference type="Pfam" id="PF16320">
    <property type="entry name" value="Ribosomal_L12_N"/>
    <property type="match status" value="1"/>
</dbReference>
<organism evidence="7 8">
    <name type="scientific">Nitrosomonas mobilis</name>
    <dbReference type="NCBI Taxonomy" id="51642"/>
    <lineage>
        <taxon>Bacteria</taxon>
        <taxon>Pseudomonadati</taxon>
        <taxon>Pseudomonadota</taxon>
        <taxon>Betaproteobacteria</taxon>
        <taxon>Nitrosomonadales</taxon>
        <taxon>Nitrosomonadaceae</taxon>
        <taxon>Nitrosomonas</taxon>
    </lineage>
</organism>
<accession>A0A1G5SHM4</accession>
<comment type="subunit">
    <text evidence="4">Homodimer. Part of the ribosomal stalk of the 50S ribosomal subunit. Forms a multimeric L10(L12)X complex, where L10 forms an elongated spine to which 2 to 4 L12 dimers bind in a sequential fashion. Binds GTP-bound translation factors.</text>
</comment>
<dbReference type="OrthoDB" id="9811748at2"/>
<sequence length="125" mass="12751">MAIAKQEILESIANMTVLELSELIKEMEEKFGVSAAAATVAVAAAPAGGGEAAVEQTEFSVILTGAGESKVNVIKVVRAATGLGLKEAKDLVDGAPKPVKEGISKEDAEALKKQLTEAGAGCEIK</sequence>
<dbReference type="Gene3D" id="1.20.5.710">
    <property type="entry name" value="Single helix bin"/>
    <property type="match status" value="1"/>
</dbReference>
<evidence type="ECO:0000313" key="7">
    <source>
        <dbReference type="EMBL" id="SCZ86684.1"/>
    </source>
</evidence>
<feature type="domain" description="Large ribosomal subunit protein bL12 oligomerization" evidence="6">
    <location>
        <begin position="5"/>
        <end position="52"/>
    </location>
</feature>
<evidence type="ECO:0000259" key="5">
    <source>
        <dbReference type="Pfam" id="PF00542"/>
    </source>
</evidence>
<name>A0A1G5SHM4_9PROT</name>
<keyword evidence="2 4" id="KW-0689">Ribosomal protein</keyword>
<dbReference type="GO" id="GO:0003735">
    <property type="term" value="F:structural constituent of ribosome"/>
    <property type="evidence" value="ECO:0007669"/>
    <property type="project" value="InterPro"/>
</dbReference>
<evidence type="ECO:0000256" key="4">
    <source>
        <dbReference type="HAMAP-Rule" id="MF_00368"/>
    </source>
</evidence>
<protein>
    <recommendedName>
        <fullName evidence="4">Large ribosomal subunit protein bL12</fullName>
    </recommendedName>
</protein>
<dbReference type="SUPFAM" id="SSF48300">
    <property type="entry name" value="Ribosomal protein L7/12, oligomerisation (N-terminal) domain"/>
    <property type="match status" value="1"/>
</dbReference>
<reference evidence="7 8" key="1">
    <citation type="submission" date="2016-10" db="EMBL/GenBank/DDBJ databases">
        <authorList>
            <person name="de Groot N.N."/>
        </authorList>
    </citation>
    <scope>NUCLEOTIDE SEQUENCE [LARGE SCALE GENOMIC DNA]</scope>
    <source>
        <strain evidence="7">1</strain>
    </source>
</reference>
<proteinExistence type="inferred from homology"/>
<feature type="domain" description="Large ribosomal subunit protein bL12 C-terminal" evidence="5">
    <location>
        <begin position="59"/>
        <end position="125"/>
    </location>
</feature>
<dbReference type="Gene3D" id="3.30.1390.10">
    <property type="match status" value="1"/>
</dbReference>
<dbReference type="PANTHER" id="PTHR45987:SF4">
    <property type="entry name" value="LARGE RIBOSOMAL SUBUNIT PROTEIN BL12M"/>
    <property type="match status" value="1"/>
</dbReference>
<dbReference type="FunFam" id="3.30.1390.10:FF:000001">
    <property type="entry name" value="50S ribosomal protein L7/L12"/>
    <property type="match status" value="1"/>
</dbReference>
<evidence type="ECO:0000256" key="1">
    <source>
        <dbReference type="ARBA" id="ARBA00007197"/>
    </source>
</evidence>
<gene>
    <name evidence="4 7" type="primary">rplL</name>
    <name evidence="7" type="ORF">NSMM_640007</name>
</gene>
<comment type="function">
    <text evidence="4">Forms part of the ribosomal stalk which helps the ribosome interact with GTP-bound translation factors. Is thus essential for accurate translation.</text>
</comment>
<dbReference type="GO" id="GO:0003729">
    <property type="term" value="F:mRNA binding"/>
    <property type="evidence" value="ECO:0007669"/>
    <property type="project" value="TreeGrafter"/>
</dbReference>
<dbReference type="InterPro" id="IPR008932">
    <property type="entry name" value="Ribosomal_bL12_oligo"/>
</dbReference>
<dbReference type="EMBL" id="FMWO01000074">
    <property type="protein sequence ID" value="SCZ86684.1"/>
    <property type="molecule type" value="Genomic_DNA"/>
</dbReference>
<dbReference type="PANTHER" id="PTHR45987">
    <property type="entry name" value="39S RIBOSOMAL PROTEIN L12"/>
    <property type="match status" value="1"/>
</dbReference>
<keyword evidence="8" id="KW-1185">Reference proteome</keyword>
<dbReference type="GO" id="GO:0022625">
    <property type="term" value="C:cytosolic large ribosomal subunit"/>
    <property type="evidence" value="ECO:0007669"/>
    <property type="project" value="TreeGrafter"/>
</dbReference>
<keyword evidence="3 4" id="KW-0687">Ribonucleoprotein</keyword>
<evidence type="ECO:0000256" key="3">
    <source>
        <dbReference type="ARBA" id="ARBA00023274"/>
    </source>
</evidence>
<dbReference type="GO" id="GO:0006412">
    <property type="term" value="P:translation"/>
    <property type="evidence" value="ECO:0007669"/>
    <property type="project" value="UniProtKB-UniRule"/>
</dbReference>
<comment type="similarity">
    <text evidence="1 4">Belongs to the bacterial ribosomal protein bL12 family.</text>
</comment>
<dbReference type="Proteomes" id="UP000198729">
    <property type="component" value="Unassembled WGS sequence"/>
</dbReference>
<dbReference type="InterPro" id="IPR036235">
    <property type="entry name" value="Ribosomal_bL12_oligo_N_sf"/>
</dbReference>
<dbReference type="STRING" id="51642.NSMM_640007"/>
<evidence type="ECO:0000259" key="6">
    <source>
        <dbReference type="Pfam" id="PF16320"/>
    </source>
</evidence>
<evidence type="ECO:0000256" key="2">
    <source>
        <dbReference type="ARBA" id="ARBA00022980"/>
    </source>
</evidence>
<dbReference type="CDD" id="cd00387">
    <property type="entry name" value="Ribosomal_L7_L12"/>
    <property type="match status" value="1"/>
</dbReference>
<dbReference type="InterPro" id="IPR000206">
    <property type="entry name" value="Ribosomal_bL12"/>
</dbReference>
<dbReference type="RefSeq" id="WP_090287892.1">
    <property type="nucleotide sequence ID" value="NZ_FMWO01000074.1"/>
</dbReference>
<dbReference type="AlphaFoldDB" id="A0A1G5SHM4"/>
<evidence type="ECO:0000313" key="8">
    <source>
        <dbReference type="Proteomes" id="UP000198729"/>
    </source>
</evidence>
<dbReference type="InterPro" id="IPR014719">
    <property type="entry name" value="Ribosomal_bL12_C/ClpS-like"/>
</dbReference>